<accession>X1CE15</accession>
<proteinExistence type="predicted"/>
<dbReference type="AlphaFoldDB" id="X1CE15"/>
<reference evidence="1" key="1">
    <citation type="journal article" date="2014" name="Front. Microbiol.">
        <title>High frequency of phylogenetically diverse reductive dehalogenase-homologous genes in deep subseafloor sedimentary metagenomes.</title>
        <authorList>
            <person name="Kawai M."/>
            <person name="Futagami T."/>
            <person name="Toyoda A."/>
            <person name="Takaki Y."/>
            <person name="Nishi S."/>
            <person name="Hori S."/>
            <person name="Arai W."/>
            <person name="Tsubouchi T."/>
            <person name="Morono Y."/>
            <person name="Uchiyama I."/>
            <person name="Ito T."/>
            <person name="Fujiyama A."/>
            <person name="Inagaki F."/>
            <person name="Takami H."/>
        </authorList>
    </citation>
    <scope>NUCLEOTIDE SEQUENCE</scope>
    <source>
        <strain evidence="1">Expedition CK06-06</strain>
    </source>
</reference>
<gene>
    <name evidence="1" type="ORF">S01H4_60705</name>
</gene>
<comment type="caution">
    <text evidence="1">The sequence shown here is derived from an EMBL/GenBank/DDBJ whole genome shotgun (WGS) entry which is preliminary data.</text>
</comment>
<name>X1CE15_9ZZZZ</name>
<dbReference type="EMBL" id="BART01035855">
    <property type="protein sequence ID" value="GAH05892.1"/>
    <property type="molecule type" value="Genomic_DNA"/>
</dbReference>
<organism evidence="1">
    <name type="scientific">marine sediment metagenome</name>
    <dbReference type="NCBI Taxonomy" id="412755"/>
    <lineage>
        <taxon>unclassified sequences</taxon>
        <taxon>metagenomes</taxon>
        <taxon>ecological metagenomes</taxon>
    </lineage>
</organism>
<protein>
    <submittedName>
        <fullName evidence="1">Uncharacterized protein</fullName>
    </submittedName>
</protein>
<sequence>MGAIKPIFDKIKLKKTYIGDRKLDLNAKYVEWNVKTFIKKLMKHDLAIITHVPHWAVDMKSPNRLMVCMAIGLPT</sequence>
<feature type="non-terminal residue" evidence="1">
    <location>
        <position position="75"/>
    </location>
</feature>
<evidence type="ECO:0000313" key="1">
    <source>
        <dbReference type="EMBL" id="GAH05892.1"/>
    </source>
</evidence>